<keyword evidence="7" id="KW-1185">Reference proteome</keyword>
<dbReference type="EMBL" id="SMKW01000004">
    <property type="protein sequence ID" value="TDD55175.1"/>
    <property type="molecule type" value="Genomic_DNA"/>
</dbReference>
<sequence>MNGDQPVTTIRHQLSLNENFAAPLPGVREAIVDGSGRVNLTLDAMSTGLTRAIAGHFGLDSAQVFVGPGSGALLQQFLTAFAGGGEVVHAWPSFEMYPLLVQNAGATAVPVALREDAHDLAAMADAVTERTKVVLLCNPNNPTGTVFGEAEMRTFLDRLPAGVLVLIDEAYADFADQSAIANGIRLAAEDPRVCVVRTFSKSHGLLGLRVGYLIADEAVVTGLRPGSYFFRVSTVAQDAAIVALRAEEVMRRQCAEVAAERDRVYARLLALGLEVPRSHGNFHWLTLGEANESFVRFCAAGGIEVRTLAGGAGVRVTVGTPEANDALLELTRRFLHGDEPPGGDSQARQPVSVDRA</sequence>
<keyword evidence="3" id="KW-0663">Pyridoxal phosphate</keyword>
<evidence type="ECO:0000256" key="2">
    <source>
        <dbReference type="ARBA" id="ARBA00022679"/>
    </source>
</evidence>
<evidence type="ECO:0000256" key="4">
    <source>
        <dbReference type="SAM" id="MobiDB-lite"/>
    </source>
</evidence>
<dbReference type="PANTHER" id="PTHR43643">
    <property type="entry name" value="HISTIDINOL-PHOSPHATE AMINOTRANSFERASE 2"/>
    <property type="match status" value="1"/>
</dbReference>
<organism evidence="6 7">
    <name type="scientific">Saccharopolyspora elongata</name>
    <dbReference type="NCBI Taxonomy" id="2530387"/>
    <lineage>
        <taxon>Bacteria</taxon>
        <taxon>Bacillati</taxon>
        <taxon>Actinomycetota</taxon>
        <taxon>Actinomycetes</taxon>
        <taxon>Pseudonocardiales</taxon>
        <taxon>Pseudonocardiaceae</taxon>
        <taxon>Saccharopolyspora</taxon>
    </lineage>
</organism>
<gene>
    <name evidence="6" type="ORF">E1288_05015</name>
</gene>
<dbReference type="GO" id="GO:0030170">
    <property type="term" value="F:pyridoxal phosphate binding"/>
    <property type="evidence" value="ECO:0007669"/>
    <property type="project" value="InterPro"/>
</dbReference>
<dbReference type="InterPro" id="IPR015421">
    <property type="entry name" value="PyrdxlP-dep_Trfase_major"/>
</dbReference>
<evidence type="ECO:0000256" key="3">
    <source>
        <dbReference type="ARBA" id="ARBA00022898"/>
    </source>
</evidence>
<dbReference type="RefSeq" id="WP_132481479.1">
    <property type="nucleotide sequence ID" value="NZ_SMKW01000004.1"/>
</dbReference>
<dbReference type="Proteomes" id="UP000294947">
    <property type="component" value="Unassembled WGS sequence"/>
</dbReference>
<keyword evidence="2 6" id="KW-0808">Transferase</keyword>
<evidence type="ECO:0000259" key="5">
    <source>
        <dbReference type="Pfam" id="PF00155"/>
    </source>
</evidence>
<proteinExistence type="predicted"/>
<dbReference type="CDD" id="cd00609">
    <property type="entry name" value="AAT_like"/>
    <property type="match status" value="1"/>
</dbReference>
<dbReference type="SUPFAM" id="SSF53383">
    <property type="entry name" value="PLP-dependent transferases"/>
    <property type="match status" value="1"/>
</dbReference>
<evidence type="ECO:0000256" key="1">
    <source>
        <dbReference type="ARBA" id="ARBA00022576"/>
    </source>
</evidence>
<evidence type="ECO:0000313" key="6">
    <source>
        <dbReference type="EMBL" id="TDD55175.1"/>
    </source>
</evidence>
<dbReference type="Gene3D" id="3.90.1150.10">
    <property type="entry name" value="Aspartate Aminotransferase, domain 1"/>
    <property type="match status" value="1"/>
</dbReference>
<accession>A0A4R4ZAB3</accession>
<dbReference type="OrthoDB" id="9788272at2"/>
<dbReference type="InterPro" id="IPR015424">
    <property type="entry name" value="PyrdxlP-dep_Trfase"/>
</dbReference>
<comment type="caution">
    <text evidence="6">The sequence shown here is derived from an EMBL/GenBank/DDBJ whole genome shotgun (WGS) entry which is preliminary data.</text>
</comment>
<dbReference type="InterPro" id="IPR050106">
    <property type="entry name" value="HistidinolP_aminotransfase"/>
</dbReference>
<name>A0A4R4ZAB3_9PSEU</name>
<dbReference type="AlphaFoldDB" id="A0A4R4ZAB3"/>
<feature type="domain" description="Aminotransferase class I/classII large" evidence="5">
    <location>
        <begin position="14"/>
        <end position="329"/>
    </location>
</feature>
<dbReference type="InterPro" id="IPR004839">
    <property type="entry name" value="Aminotransferase_I/II_large"/>
</dbReference>
<dbReference type="PANTHER" id="PTHR43643:SF3">
    <property type="entry name" value="HISTIDINOL-PHOSPHATE AMINOTRANSFERASE"/>
    <property type="match status" value="1"/>
</dbReference>
<dbReference type="Pfam" id="PF00155">
    <property type="entry name" value="Aminotran_1_2"/>
    <property type="match status" value="1"/>
</dbReference>
<feature type="region of interest" description="Disordered" evidence="4">
    <location>
        <begin position="336"/>
        <end position="356"/>
    </location>
</feature>
<dbReference type="Gene3D" id="3.40.640.10">
    <property type="entry name" value="Type I PLP-dependent aspartate aminotransferase-like (Major domain)"/>
    <property type="match status" value="1"/>
</dbReference>
<keyword evidence="1 6" id="KW-0032">Aminotransferase</keyword>
<dbReference type="InterPro" id="IPR015422">
    <property type="entry name" value="PyrdxlP-dep_Trfase_small"/>
</dbReference>
<reference evidence="6 7" key="1">
    <citation type="submission" date="2019-03" db="EMBL/GenBank/DDBJ databases">
        <title>Draft genome sequences of novel Actinobacteria.</title>
        <authorList>
            <person name="Sahin N."/>
            <person name="Ay H."/>
            <person name="Saygin H."/>
        </authorList>
    </citation>
    <scope>NUCLEOTIDE SEQUENCE [LARGE SCALE GENOMIC DNA]</scope>
    <source>
        <strain evidence="6 7">7K502</strain>
    </source>
</reference>
<dbReference type="GO" id="GO:0008483">
    <property type="term" value="F:transaminase activity"/>
    <property type="evidence" value="ECO:0007669"/>
    <property type="project" value="UniProtKB-KW"/>
</dbReference>
<evidence type="ECO:0000313" key="7">
    <source>
        <dbReference type="Proteomes" id="UP000294947"/>
    </source>
</evidence>
<protein>
    <submittedName>
        <fullName evidence="6">Aminotransferase class I/II-fold pyridoxal phosphate-dependent enzyme</fullName>
    </submittedName>
</protein>